<comment type="caution">
    <text evidence="2">The sequence shown here is derived from an EMBL/GenBank/DDBJ whole genome shotgun (WGS) entry which is preliminary data.</text>
</comment>
<evidence type="ECO:0000256" key="1">
    <source>
        <dbReference type="SAM" id="MobiDB-lite"/>
    </source>
</evidence>
<gene>
    <name evidence="2" type="ORF">PHMEG_00024265</name>
</gene>
<name>A0A225VEX6_9STRA</name>
<organism evidence="2 3">
    <name type="scientific">Phytophthora megakarya</name>
    <dbReference type="NCBI Taxonomy" id="4795"/>
    <lineage>
        <taxon>Eukaryota</taxon>
        <taxon>Sar</taxon>
        <taxon>Stramenopiles</taxon>
        <taxon>Oomycota</taxon>
        <taxon>Peronosporomycetes</taxon>
        <taxon>Peronosporales</taxon>
        <taxon>Peronosporaceae</taxon>
        <taxon>Phytophthora</taxon>
    </lineage>
</organism>
<evidence type="ECO:0000313" key="2">
    <source>
        <dbReference type="EMBL" id="OWZ03925.1"/>
    </source>
</evidence>
<feature type="compositionally biased region" description="Basic and acidic residues" evidence="1">
    <location>
        <begin position="191"/>
        <end position="210"/>
    </location>
</feature>
<dbReference type="Proteomes" id="UP000198211">
    <property type="component" value="Unassembled WGS sequence"/>
</dbReference>
<dbReference type="AlphaFoldDB" id="A0A225VEX6"/>
<proteinExistence type="predicted"/>
<keyword evidence="3" id="KW-1185">Reference proteome</keyword>
<feature type="region of interest" description="Disordered" evidence="1">
    <location>
        <begin position="76"/>
        <end position="112"/>
    </location>
</feature>
<protein>
    <submittedName>
        <fullName evidence="2">Uncharacterized protein</fullName>
    </submittedName>
</protein>
<feature type="region of interest" description="Disordered" evidence="1">
    <location>
        <begin position="185"/>
        <end position="211"/>
    </location>
</feature>
<accession>A0A225VEX6</accession>
<evidence type="ECO:0000313" key="3">
    <source>
        <dbReference type="Proteomes" id="UP000198211"/>
    </source>
</evidence>
<reference evidence="3" key="1">
    <citation type="submission" date="2017-03" db="EMBL/GenBank/DDBJ databases">
        <title>Phytopthora megakarya and P. palmivora, two closely related causual agents of cacao black pod achieved similar genome size and gene model numbers by different mechanisms.</title>
        <authorList>
            <person name="Ali S."/>
            <person name="Shao J."/>
            <person name="Larry D.J."/>
            <person name="Kronmiller B."/>
            <person name="Shen D."/>
            <person name="Strem M.D."/>
            <person name="Melnick R.L."/>
            <person name="Guiltinan M.J."/>
            <person name="Tyler B.M."/>
            <person name="Meinhardt L.W."/>
            <person name="Bailey B.A."/>
        </authorList>
    </citation>
    <scope>NUCLEOTIDE SEQUENCE [LARGE SCALE GENOMIC DNA]</scope>
    <source>
        <strain evidence="3">zdho120</strain>
    </source>
</reference>
<sequence length="280" mass="31584">MKASEPSRWMGLPVFKLEVDRRGREVQISGKVISYSPSSARFLLLYEDGSSDGVPVNEIGDHVPLKLQLPLKKRRKKRKAEICRERTKATPVKRSKIAQHDPPSTQQPEKVQSKKLAIVTRFVQDTLCSLTAALDISDEKQRVLLAALDNRKEQPLAALERYDEEGGLEALNEKLRSCVREIKDKRHKGKENKDSHAVERPCRDEKEKSVPRRPFASLRTSSRCDQHLRDLMSGTLSVSSTLLQLPYRAMPHRQGYRCLLSKAYTGKGATGTLQGGTKSE</sequence>
<dbReference type="EMBL" id="NBNE01005248">
    <property type="protein sequence ID" value="OWZ03925.1"/>
    <property type="molecule type" value="Genomic_DNA"/>
</dbReference>
<dbReference type="OrthoDB" id="129558at2759"/>